<organism evidence="1 2">
    <name type="scientific">Auriscalpium vulgare</name>
    <dbReference type="NCBI Taxonomy" id="40419"/>
    <lineage>
        <taxon>Eukaryota</taxon>
        <taxon>Fungi</taxon>
        <taxon>Dikarya</taxon>
        <taxon>Basidiomycota</taxon>
        <taxon>Agaricomycotina</taxon>
        <taxon>Agaricomycetes</taxon>
        <taxon>Russulales</taxon>
        <taxon>Auriscalpiaceae</taxon>
        <taxon>Auriscalpium</taxon>
    </lineage>
</organism>
<keyword evidence="2" id="KW-1185">Reference proteome</keyword>
<proteinExistence type="predicted"/>
<comment type="caution">
    <text evidence="1">The sequence shown here is derived from an EMBL/GenBank/DDBJ whole genome shotgun (WGS) entry which is preliminary data.</text>
</comment>
<evidence type="ECO:0000313" key="2">
    <source>
        <dbReference type="Proteomes" id="UP000814033"/>
    </source>
</evidence>
<accession>A0ACB8R259</accession>
<sequence>MPSARSIRSRAPSSAERSGRSGTANVSSRPSPARPRRRGGHQPRERGAECGQEVDPQAHLTPSDAVDGAHGRGAIHSSNGSRTRRAAPRQSTMRTRQKMSSPRPHPPCSPFPTYSTAAWRPTTSPSLRATLRRRRRRQRGTHSLPPSKCTRVNGTEPISVNILRLYSSLPYNRSLLGNAVVARAAQCNRRRAPRRSSGSPMCSRLSSWYRRGVCGADRGRWGAAAPPLAPPVGRVWRPGQA</sequence>
<reference evidence="1" key="2">
    <citation type="journal article" date="2022" name="New Phytol.">
        <title>Evolutionary transition to the ectomycorrhizal habit in the genomes of a hyperdiverse lineage of mushroom-forming fungi.</title>
        <authorList>
            <person name="Looney B."/>
            <person name="Miyauchi S."/>
            <person name="Morin E."/>
            <person name="Drula E."/>
            <person name="Courty P.E."/>
            <person name="Kohler A."/>
            <person name="Kuo A."/>
            <person name="LaButti K."/>
            <person name="Pangilinan J."/>
            <person name="Lipzen A."/>
            <person name="Riley R."/>
            <person name="Andreopoulos W."/>
            <person name="He G."/>
            <person name="Johnson J."/>
            <person name="Nolan M."/>
            <person name="Tritt A."/>
            <person name="Barry K.W."/>
            <person name="Grigoriev I.V."/>
            <person name="Nagy L.G."/>
            <person name="Hibbett D."/>
            <person name="Henrissat B."/>
            <person name="Matheny P.B."/>
            <person name="Labbe J."/>
            <person name="Martin F.M."/>
        </authorList>
    </citation>
    <scope>NUCLEOTIDE SEQUENCE</scope>
    <source>
        <strain evidence="1">FP105234-sp</strain>
    </source>
</reference>
<reference evidence="1" key="1">
    <citation type="submission" date="2021-02" db="EMBL/GenBank/DDBJ databases">
        <authorList>
            <consortium name="DOE Joint Genome Institute"/>
            <person name="Ahrendt S."/>
            <person name="Looney B.P."/>
            <person name="Miyauchi S."/>
            <person name="Morin E."/>
            <person name="Drula E."/>
            <person name="Courty P.E."/>
            <person name="Chicoki N."/>
            <person name="Fauchery L."/>
            <person name="Kohler A."/>
            <person name="Kuo A."/>
            <person name="Labutti K."/>
            <person name="Pangilinan J."/>
            <person name="Lipzen A."/>
            <person name="Riley R."/>
            <person name="Andreopoulos W."/>
            <person name="He G."/>
            <person name="Johnson J."/>
            <person name="Barry K.W."/>
            <person name="Grigoriev I.V."/>
            <person name="Nagy L."/>
            <person name="Hibbett D."/>
            <person name="Henrissat B."/>
            <person name="Matheny P.B."/>
            <person name="Labbe J."/>
            <person name="Martin F."/>
        </authorList>
    </citation>
    <scope>NUCLEOTIDE SEQUENCE</scope>
    <source>
        <strain evidence="1">FP105234-sp</strain>
    </source>
</reference>
<evidence type="ECO:0000313" key="1">
    <source>
        <dbReference type="EMBL" id="KAI0037883.1"/>
    </source>
</evidence>
<dbReference type="EMBL" id="MU276675">
    <property type="protein sequence ID" value="KAI0037883.1"/>
    <property type="molecule type" value="Genomic_DNA"/>
</dbReference>
<gene>
    <name evidence="1" type="ORF">FA95DRAFT_1349025</name>
</gene>
<protein>
    <submittedName>
        <fullName evidence="1">Uncharacterized protein</fullName>
    </submittedName>
</protein>
<dbReference type="Proteomes" id="UP000814033">
    <property type="component" value="Unassembled WGS sequence"/>
</dbReference>
<name>A0ACB8R259_9AGAM</name>